<dbReference type="Gene3D" id="1.25.10.10">
    <property type="entry name" value="Leucine-rich Repeat Variant"/>
    <property type="match status" value="1"/>
</dbReference>
<comment type="similarity">
    <text evidence="1">Belongs to the WAPL family.</text>
</comment>
<gene>
    <name evidence="3" type="ORF">CFP56_026905</name>
</gene>
<dbReference type="PANTHER" id="PTHR22100:SF13">
    <property type="entry name" value="WINGS APART-LIKE PROTEIN HOMOLOG"/>
    <property type="match status" value="1"/>
</dbReference>
<comment type="caution">
    <text evidence="3">The sequence shown here is derived from an EMBL/GenBank/DDBJ whole genome shotgun (WGS) entry which is preliminary data.</text>
</comment>
<organism evidence="3 4">
    <name type="scientific">Quercus suber</name>
    <name type="common">Cork oak</name>
    <dbReference type="NCBI Taxonomy" id="58331"/>
    <lineage>
        <taxon>Eukaryota</taxon>
        <taxon>Viridiplantae</taxon>
        <taxon>Streptophyta</taxon>
        <taxon>Embryophyta</taxon>
        <taxon>Tracheophyta</taxon>
        <taxon>Spermatophyta</taxon>
        <taxon>Magnoliopsida</taxon>
        <taxon>eudicotyledons</taxon>
        <taxon>Gunneridae</taxon>
        <taxon>Pentapetalae</taxon>
        <taxon>rosids</taxon>
        <taxon>fabids</taxon>
        <taxon>Fagales</taxon>
        <taxon>Fagaceae</taxon>
        <taxon>Quercus</taxon>
    </lineage>
</organism>
<dbReference type="InterPro" id="IPR039874">
    <property type="entry name" value="WAPL"/>
</dbReference>
<dbReference type="InterPro" id="IPR011989">
    <property type="entry name" value="ARM-like"/>
</dbReference>
<dbReference type="EMBL" id="PKMF04000043">
    <property type="protein sequence ID" value="KAK7855637.1"/>
    <property type="molecule type" value="Genomic_DNA"/>
</dbReference>
<keyword evidence="4" id="KW-1185">Reference proteome</keyword>
<evidence type="ECO:0000313" key="4">
    <source>
        <dbReference type="Proteomes" id="UP000237347"/>
    </source>
</evidence>
<evidence type="ECO:0000313" key="3">
    <source>
        <dbReference type="EMBL" id="KAK7855637.1"/>
    </source>
</evidence>
<feature type="domain" description="Wings apart-like protein C-terminal" evidence="2">
    <location>
        <begin position="1"/>
        <end position="37"/>
    </location>
</feature>
<evidence type="ECO:0000256" key="1">
    <source>
        <dbReference type="ARBA" id="ARBA00006854"/>
    </source>
</evidence>
<dbReference type="Proteomes" id="UP000237347">
    <property type="component" value="Unassembled WGS sequence"/>
</dbReference>
<dbReference type="Pfam" id="PF07814">
    <property type="entry name" value="WAPL"/>
    <property type="match status" value="1"/>
</dbReference>
<name>A0AAW0LWU5_QUESU</name>
<protein>
    <recommendedName>
        <fullName evidence="2">Wings apart-like protein C-terminal domain-containing protein</fullName>
    </recommendedName>
</protein>
<evidence type="ECO:0000259" key="2">
    <source>
        <dbReference type="Pfam" id="PF07814"/>
    </source>
</evidence>
<sequence length="124" mass="14371">MEAQEFGEMMEHVDEVNFALDGLRKPQTVRIRRASLWHDNITLQDKRFMVVTSYPLNFKFKHSKLIPLRRKDWINFSVQGQPGDLERTIVLCCYGATATIEKGIFIVALRKALGECKTLWICVV</sequence>
<dbReference type="InterPro" id="IPR022771">
    <property type="entry name" value="WAPL_C"/>
</dbReference>
<proteinExistence type="inferred from homology"/>
<reference evidence="3 4" key="1">
    <citation type="journal article" date="2018" name="Sci. Data">
        <title>The draft genome sequence of cork oak.</title>
        <authorList>
            <person name="Ramos A.M."/>
            <person name="Usie A."/>
            <person name="Barbosa P."/>
            <person name="Barros P.M."/>
            <person name="Capote T."/>
            <person name="Chaves I."/>
            <person name="Simoes F."/>
            <person name="Abreu I."/>
            <person name="Carrasquinho I."/>
            <person name="Faro C."/>
            <person name="Guimaraes J.B."/>
            <person name="Mendonca D."/>
            <person name="Nobrega F."/>
            <person name="Rodrigues L."/>
            <person name="Saibo N.J.M."/>
            <person name="Varela M.C."/>
            <person name="Egas C."/>
            <person name="Matos J."/>
            <person name="Miguel C.M."/>
            <person name="Oliveira M.M."/>
            <person name="Ricardo C.P."/>
            <person name="Goncalves S."/>
        </authorList>
    </citation>
    <scope>NUCLEOTIDE SEQUENCE [LARGE SCALE GENOMIC DNA]</scope>
    <source>
        <strain evidence="4">cv. HL8</strain>
    </source>
</reference>
<accession>A0AAW0LWU5</accession>
<dbReference type="AlphaFoldDB" id="A0AAW0LWU5"/>
<dbReference type="PANTHER" id="PTHR22100">
    <property type="entry name" value="WINGS APART-LIKE PROTEIN HOMOLOG"/>
    <property type="match status" value="1"/>
</dbReference>